<proteinExistence type="predicted"/>
<dbReference type="AlphaFoldDB" id="A0A378RI46"/>
<keyword evidence="1" id="KW-1133">Transmembrane helix</keyword>
<evidence type="ECO:0000313" key="3">
    <source>
        <dbReference type="Proteomes" id="UP000255024"/>
    </source>
</evidence>
<protein>
    <submittedName>
        <fullName evidence="2">Uncharacterized protein</fullName>
    </submittedName>
</protein>
<keyword evidence="1" id="KW-0812">Transmembrane</keyword>
<gene>
    <name evidence="2" type="ORF">NCTC11179_00225</name>
</gene>
<keyword evidence="1" id="KW-0472">Membrane</keyword>
<evidence type="ECO:0000313" key="2">
    <source>
        <dbReference type="EMBL" id="STZ26703.1"/>
    </source>
</evidence>
<evidence type="ECO:0000256" key="1">
    <source>
        <dbReference type="SAM" id="Phobius"/>
    </source>
</evidence>
<organism evidence="2 3">
    <name type="scientific">Myroides odoratus</name>
    <name type="common">Flavobacterium odoratum</name>
    <dbReference type="NCBI Taxonomy" id="256"/>
    <lineage>
        <taxon>Bacteria</taxon>
        <taxon>Pseudomonadati</taxon>
        <taxon>Bacteroidota</taxon>
        <taxon>Flavobacteriia</taxon>
        <taxon>Flavobacteriales</taxon>
        <taxon>Flavobacteriaceae</taxon>
        <taxon>Myroides</taxon>
    </lineage>
</organism>
<feature type="transmembrane region" description="Helical" evidence="1">
    <location>
        <begin position="45"/>
        <end position="65"/>
    </location>
</feature>
<sequence length="148" mass="17301">MSNTQFNIQKEFREKQEKYVYYLIALSVSAIGFSIYKTNNQSLNIFQIPLAVAVVCWSISIFCGLKFTKYVISSLYANSSYFDIIKGEYPDINNNQEMIKIAIEAFKKAMNTNSLAMKRYFSWQGYLFYAGIIFFIVWHIIEMSLKTH</sequence>
<dbReference type="RefSeq" id="WP_115089801.1">
    <property type="nucleotide sequence ID" value="NZ_CP068107.1"/>
</dbReference>
<reference evidence="2 3" key="1">
    <citation type="submission" date="2018-06" db="EMBL/GenBank/DDBJ databases">
        <authorList>
            <consortium name="Pathogen Informatics"/>
            <person name="Doyle S."/>
        </authorList>
    </citation>
    <scope>NUCLEOTIDE SEQUENCE [LARGE SCALE GENOMIC DNA]</scope>
    <source>
        <strain evidence="2 3">NCTC11179</strain>
    </source>
</reference>
<dbReference type="EMBL" id="UGQL01000001">
    <property type="protein sequence ID" value="STZ26703.1"/>
    <property type="molecule type" value="Genomic_DNA"/>
</dbReference>
<accession>A0A378RI46</accession>
<keyword evidence="3" id="KW-1185">Reference proteome</keyword>
<feature type="transmembrane region" description="Helical" evidence="1">
    <location>
        <begin position="20"/>
        <end position="39"/>
    </location>
</feature>
<feature type="transmembrane region" description="Helical" evidence="1">
    <location>
        <begin position="120"/>
        <end position="141"/>
    </location>
</feature>
<dbReference type="Proteomes" id="UP000255024">
    <property type="component" value="Unassembled WGS sequence"/>
</dbReference>
<name>A0A378RI46_MYROD</name>